<reference evidence="1 2" key="1">
    <citation type="submission" date="2021-06" db="EMBL/GenBank/DDBJ databases">
        <authorList>
            <person name="Kallberg Y."/>
            <person name="Tangrot J."/>
            <person name="Rosling A."/>
        </authorList>
    </citation>
    <scope>NUCLEOTIDE SEQUENCE [LARGE SCALE GENOMIC DNA]</scope>
    <source>
        <strain evidence="1 2">120-4 pot B 10/14</strain>
    </source>
</reference>
<protein>
    <submittedName>
        <fullName evidence="1">6389_t:CDS:1</fullName>
    </submittedName>
</protein>
<evidence type="ECO:0000313" key="1">
    <source>
        <dbReference type="EMBL" id="CAG8600572.1"/>
    </source>
</evidence>
<dbReference type="EMBL" id="CAJVQB010003197">
    <property type="protein sequence ID" value="CAG8600572.1"/>
    <property type="molecule type" value="Genomic_DNA"/>
</dbReference>
<name>A0ABN7UHU4_GIGMA</name>
<organism evidence="1 2">
    <name type="scientific">Gigaspora margarita</name>
    <dbReference type="NCBI Taxonomy" id="4874"/>
    <lineage>
        <taxon>Eukaryota</taxon>
        <taxon>Fungi</taxon>
        <taxon>Fungi incertae sedis</taxon>
        <taxon>Mucoromycota</taxon>
        <taxon>Glomeromycotina</taxon>
        <taxon>Glomeromycetes</taxon>
        <taxon>Diversisporales</taxon>
        <taxon>Gigasporaceae</taxon>
        <taxon>Gigaspora</taxon>
    </lineage>
</organism>
<sequence length="73" mass="8346">NTKKKVQTCSKKSKLLVEIFKNTTQQSSTEVSQQVVMPNLENHTIVGTNQFKSQEFAEKFNIACQHVLNILKH</sequence>
<gene>
    <name evidence="1" type="ORF">GMARGA_LOCUS6863</name>
</gene>
<feature type="non-terminal residue" evidence="1">
    <location>
        <position position="1"/>
    </location>
</feature>
<evidence type="ECO:0000313" key="2">
    <source>
        <dbReference type="Proteomes" id="UP000789901"/>
    </source>
</evidence>
<dbReference type="Proteomes" id="UP000789901">
    <property type="component" value="Unassembled WGS sequence"/>
</dbReference>
<keyword evidence="2" id="KW-1185">Reference proteome</keyword>
<comment type="caution">
    <text evidence="1">The sequence shown here is derived from an EMBL/GenBank/DDBJ whole genome shotgun (WGS) entry which is preliminary data.</text>
</comment>
<proteinExistence type="predicted"/>
<accession>A0ABN7UHU4</accession>